<protein>
    <submittedName>
        <fullName evidence="1">Uncharacterized protein</fullName>
    </submittedName>
</protein>
<organism evidence="1">
    <name type="scientific">Arundo donax</name>
    <name type="common">Giant reed</name>
    <name type="synonym">Donax arundinaceus</name>
    <dbReference type="NCBI Taxonomy" id="35708"/>
    <lineage>
        <taxon>Eukaryota</taxon>
        <taxon>Viridiplantae</taxon>
        <taxon>Streptophyta</taxon>
        <taxon>Embryophyta</taxon>
        <taxon>Tracheophyta</taxon>
        <taxon>Spermatophyta</taxon>
        <taxon>Magnoliopsida</taxon>
        <taxon>Liliopsida</taxon>
        <taxon>Poales</taxon>
        <taxon>Poaceae</taxon>
        <taxon>PACMAD clade</taxon>
        <taxon>Arundinoideae</taxon>
        <taxon>Arundineae</taxon>
        <taxon>Arundo</taxon>
    </lineage>
</organism>
<accession>A0A0A9DK98</accession>
<evidence type="ECO:0000313" key="1">
    <source>
        <dbReference type="EMBL" id="JAD84187.1"/>
    </source>
</evidence>
<reference evidence="1" key="2">
    <citation type="journal article" date="2015" name="Data Brief">
        <title>Shoot transcriptome of the giant reed, Arundo donax.</title>
        <authorList>
            <person name="Barrero R.A."/>
            <person name="Guerrero F.D."/>
            <person name="Moolhuijzen P."/>
            <person name="Goolsby J.A."/>
            <person name="Tidwell J."/>
            <person name="Bellgard S.E."/>
            <person name="Bellgard M.I."/>
        </authorList>
    </citation>
    <scope>NUCLEOTIDE SEQUENCE</scope>
    <source>
        <tissue evidence="1">Shoot tissue taken approximately 20 cm above the soil surface</tissue>
    </source>
</reference>
<name>A0A0A9DK98_ARUDO</name>
<reference evidence="1" key="1">
    <citation type="submission" date="2014-09" db="EMBL/GenBank/DDBJ databases">
        <authorList>
            <person name="Magalhaes I.L.F."/>
            <person name="Oliveira U."/>
            <person name="Santos F.R."/>
            <person name="Vidigal T.H.D.A."/>
            <person name="Brescovit A.D."/>
            <person name="Santos A.J."/>
        </authorList>
    </citation>
    <scope>NUCLEOTIDE SEQUENCE</scope>
    <source>
        <tissue evidence="1">Shoot tissue taken approximately 20 cm above the soil surface</tissue>
    </source>
</reference>
<sequence length="60" mass="6955">MISRMDELCAAPLNCTRFTFPAGNRFLHSLLRPRLQFGSPPRLCFHPALIPSSKLWLSWR</sequence>
<dbReference type="AlphaFoldDB" id="A0A0A9DK98"/>
<proteinExistence type="predicted"/>
<dbReference type="EMBL" id="GBRH01213708">
    <property type="protein sequence ID" value="JAD84187.1"/>
    <property type="molecule type" value="Transcribed_RNA"/>
</dbReference>